<evidence type="ECO:0000259" key="2">
    <source>
        <dbReference type="Pfam" id="PF03781"/>
    </source>
</evidence>
<protein>
    <submittedName>
        <fullName evidence="3">SUMF1/EgtB/PvdO family nonheme iron enzyme</fullName>
    </submittedName>
</protein>
<dbReference type="PANTHER" id="PTHR23150">
    <property type="entry name" value="SULFATASE MODIFYING FACTOR 1, 2"/>
    <property type="match status" value="1"/>
</dbReference>
<dbReference type="SUPFAM" id="SSF56436">
    <property type="entry name" value="C-type lectin-like"/>
    <property type="match status" value="1"/>
</dbReference>
<dbReference type="Proteomes" id="UP000678281">
    <property type="component" value="Unassembled WGS sequence"/>
</dbReference>
<accession>A0A942ID41</accession>
<reference evidence="3" key="1">
    <citation type="submission" date="2021-04" db="EMBL/GenBank/DDBJ databases">
        <title>Devosia litorisediminis sp. nov., isolated from a sand dune.</title>
        <authorList>
            <person name="Park S."/>
            <person name="Yoon J.-H."/>
        </authorList>
    </citation>
    <scope>NUCLEOTIDE SEQUENCE</scope>
    <source>
        <strain evidence="3">BSSL-BM10</strain>
    </source>
</reference>
<gene>
    <name evidence="3" type="ORF">KD146_06295</name>
</gene>
<keyword evidence="4" id="KW-1185">Reference proteome</keyword>
<dbReference type="InterPro" id="IPR042095">
    <property type="entry name" value="SUMF_sf"/>
</dbReference>
<dbReference type="InterPro" id="IPR016187">
    <property type="entry name" value="CTDL_fold"/>
</dbReference>
<proteinExistence type="predicted"/>
<dbReference type="Pfam" id="PF03781">
    <property type="entry name" value="FGE-sulfatase"/>
    <property type="match status" value="1"/>
</dbReference>
<name>A0A942ID41_9HYPH</name>
<dbReference type="Gene3D" id="3.90.1580.10">
    <property type="entry name" value="paralog of FGE (formylglycine-generating enzyme)"/>
    <property type="match status" value="1"/>
</dbReference>
<dbReference type="RefSeq" id="WP_212657860.1">
    <property type="nucleotide sequence ID" value="NZ_JAGXTP010000001.1"/>
</dbReference>
<dbReference type="AlphaFoldDB" id="A0A942ID41"/>
<dbReference type="InterPro" id="IPR005532">
    <property type="entry name" value="SUMF_dom"/>
</dbReference>
<keyword evidence="1" id="KW-1133">Transmembrane helix</keyword>
<feature type="transmembrane region" description="Helical" evidence="1">
    <location>
        <begin position="15"/>
        <end position="35"/>
    </location>
</feature>
<keyword evidence="1" id="KW-0812">Transmembrane</keyword>
<organism evidence="3 4">
    <name type="scientific">Devosia litorisediminis</name>
    <dbReference type="NCBI Taxonomy" id="2829817"/>
    <lineage>
        <taxon>Bacteria</taxon>
        <taxon>Pseudomonadati</taxon>
        <taxon>Pseudomonadota</taxon>
        <taxon>Alphaproteobacteria</taxon>
        <taxon>Hyphomicrobiales</taxon>
        <taxon>Devosiaceae</taxon>
        <taxon>Devosia</taxon>
    </lineage>
</organism>
<keyword evidence="1" id="KW-0472">Membrane</keyword>
<dbReference type="PANTHER" id="PTHR23150:SF19">
    <property type="entry name" value="FORMYLGLYCINE-GENERATING ENZYME"/>
    <property type="match status" value="1"/>
</dbReference>
<sequence>MLALPRPWTAIANSMALPAGLLLVGVVLIGLQLNLPDMNGRSAAMAGPAIVTLAPADFIYRPDGSFVREGNAIDAPLLKTRLPAPLTIMQFQVTDADYARCVTQGACAPAAPQNVGQGDIPVTGVNYEDAIRYAGWLSRQTGQTWTLPTDREWAFAAGANRPDEALGVDDSANPALRWLADYELEAKRKTASGRMPLPLGSFGTNEHGVADIAGNVWEWTQTCHRRVQIDAAGILLTETPACSIRVLDGQHRAPMSVFVRDAKSGGCSVGTPPANFGFRLVRRPSWTERLRTMLHI</sequence>
<dbReference type="InterPro" id="IPR051043">
    <property type="entry name" value="Sulfatase_Mod_Factor_Kinase"/>
</dbReference>
<feature type="domain" description="Sulfatase-modifying factor enzyme-like" evidence="2">
    <location>
        <begin position="61"/>
        <end position="282"/>
    </location>
</feature>
<evidence type="ECO:0000313" key="3">
    <source>
        <dbReference type="EMBL" id="MBS3848304.1"/>
    </source>
</evidence>
<dbReference type="EMBL" id="JAGXTP010000001">
    <property type="protein sequence ID" value="MBS3848304.1"/>
    <property type="molecule type" value="Genomic_DNA"/>
</dbReference>
<evidence type="ECO:0000256" key="1">
    <source>
        <dbReference type="SAM" id="Phobius"/>
    </source>
</evidence>
<evidence type="ECO:0000313" key="4">
    <source>
        <dbReference type="Proteomes" id="UP000678281"/>
    </source>
</evidence>
<dbReference type="GO" id="GO:0120147">
    <property type="term" value="F:formylglycine-generating oxidase activity"/>
    <property type="evidence" value="ECO:0007669"/>
    <property type="project" value="TreeGrafter"/>
</dbReference>
<comment type="caution">
    <text evidence="3">The sequence shown here is derived from an EMBL/GenBank/DDBJ whole genome shotgun (WGS) entry which is preliminary data.</text>
</comment>